<keyword evidence="1" id="KW-1133">Transmembrane helix</keyword>
<evidence type="ECO:0000256" key="1">
    <source>
        <dbReference type="SAM" id="Phobius"/>
    </source>
</evidence>
<dbReference type="Proteomes" id="UP000196102">
    <property type="component" value="Unassembled WGS sequence"/>
</dbReference>
<sequence length="174" mass="19937">MRKNEIHNKTGFQVPAGYFDQLTDRVLENVEVKADQIPTGFKVPEDYFEHLENKLMSHLEQETKVVSLHQSQSGNSRKWLYPLLAVAAVFIGIMAINGMFTTSQNDIVTFADVEDQEIVEYLAQSNFLQDEESIEILFADNSVLSNIKIEQEITDNELLDYLMEDSSLDQMLLE</sequence>
<organism evidence="2 3">
    <name type="scientific">Nonlabens dokdonensis</name>
    <dbReference type="NCBI Taxonomy" id="328515"/>
    <lineage>
        <taxon>Bacteria</taxon>
        <taxon>Pseudomonadati</taxon>
        <taxon>Bacteroidota</taxon>
        <taxon>Flavobacteriia</taxon>
        <taxon>Flavobacteriales</taxon>
        <taxon>Flavobacteriaceae</taxon>
        <taxon>Nonlabens</taxon>
    </lineage>
</organism>
<keyword evidence="1" id="KW-0812">Transmembrane</keyword>
<evidence type="ECO:0000313" key="2">
    <source>
        <dbReference type="EMBL" id="OUS21225.1"/>
    </source>
</evidence>
<dbReference type="AlphaFoldDB" id="A0A1Z8BF84"/>
<dbReference type="EMBL" id="MAAX01000021">
    <property type="protein sequence ID" value="OUS21225.1"/>
    <property type="molecule type" value="Genomic_DNA"/>
</dbReference>
<dbReference type="RefSeq" id="WP_303685557.1">
    <property type="nucleotide sequence ID" value="NZ_CAJXYO010000012.1"/>
</dbReference>
<name>A0A1Z8BF84_9FLAO</name>
<accession>A0A1Z8BF84</accession>
<comment type="caution">
    <text evidence="2">The sequence shown here is derived from an EMBL/GenBank/DDBJ whole genome shotgun (WGS) entry which is preliminary data.</text>
</comment>
<protein>
    <submittedName>
        <fullName evidence="2">Uncharacterized protein</fullName>
    </submittedName>
</protein>
<gene>
    <name evidence="2" type="ORF">A9Q93_01220</name>
</gene>
<reference evidence="3" key="1">
    <citation type="journal article" date="2017" name="Proc. Natl. Acad. Sci. U.S.A.">
        <title>Simulation of Deepwater Horizon oil plume reveals substrate specialization within a complex community of hydrocarbon-degraders.</title>
        <authorList>
            <person name="Hu P."/>
            <person name="Dubinsky E.A."/>
            <person name="Probst A.J."/>
            <person name="Wang J."/>
            <person name="Sieber C.M.K."/>
            <person name="Tom L.M."/>
            <person name="Gardinali P."/>
            <person name="Banfield J.F."/>
            <person name="Atlas R.M."/>
            <person name="Andersen G.L."/>
        </authorList>
    </citation>
    <scope>NUCLEOTIDE SEQUENCE [LARGE SCALE GENOMIC DNA]</scope>
</reference>
<evidence type="ECO:0000313" key="3">
    <source>
        <dbReference type="Proteomes" id="UP000196102"/>
    </source>
</evidence>
<proteinExistence type="predicted"/>
<keyword evidence="1" id="KW-0472">Membrane</keyword>
<feature type="transmembrane region" description="Helical" evidence="1">
    <location>
        <begin position="79"/>
        <end position="100"/>
    </location>
</feature>